<comment type="caution">
    <text evidence="1">The sequence shown here is derived from an EMBL/GenBank/DDBJ whole genome shotgun (WGS) entry which is preliminary data.</text>
</comment>
<keyword evidence="2" id="KW-1185">Reference proteome</keyword>
<accession>A0AAV1HUL0</accession>
<protein>
    <submittedName>
        <fullName evidence="1">Uncharacterized protein</fullName>
    </submittedName>
</protein>
<organism evidence="1 2">
    <name type="scientific">Coccomyxa viridis</name>
    <dbReference type="NCBI Taxonomy" id="1274662"/>
    <lineage>
        <taxon>Eukaryota</taxon>
        <taxon>Viridiplantae</taxon>
        <taxon>Chlorophyta</taxon>
        <taxon>core chlorophytes</taxon>
        <taxon>Trebouxiophyceae</taxon>
        <taxon>Trebouxiophyceae incertae sedis</taxon>
        <taxon>Coccomyxaceae</taxon>
        <taxon>Coccomyxa</taxon>
    </lineage>
</organism>
<proteinExistence type="predicted"/>
<evidence type="ECO:0000313" key="1">
    <source>
        <dbReference type="EMBL" id="CAK0737648.1"/>
    </source>
</evidence>
<dbReference type="Proteomes" id="UP001314263">
    <property type="component" value="Unassembled WGS sequence"/>
</dbReference>
<reference evidence="1 2" key="1">
    <citation type="submission" date="2023-10" db="EMBL/GenBank/DDBJ databases">
        <authorList>
            <person name="Maclean D."/>
            <person name="Macfadyen A."/>
        </authorList>
    </citation>
    <scope>NUCLEOTIDE SEQUENCE [LARGE SCALE GENOMIC DNA]</scope>
</reference>
<sequence>MTIGCVSLQGARYSISYFVNPKLNYVIQGPKMRFLPVTGFDLLSKTGNAYAARKDDPVKEWQKLAYGDGAEEARAAAQALDGVPIMERTEVLVPCMLLPR</sequence>
<dbReference type="AlphaFoldDB" id="A0AAV1HUL0"/>
<name>A0AAV1HUL0_9CHLO</name>
<gene>
    <name evidence="1" type="ORF">CVIRNUC_000947</name>
</gene>
<evidence type="ECO:0000313" key="2">
    <source>
        <dbReference type="Proteomes" id="UP001314263"/>
    </source>
</evidence>
<dbReference type="EMBL" id="CAUYUE010000001">
    <property type="protein sequence ID" value="CAK0737648.1"/>
    <property type="molecule type" value="Genomic_DNA"/>
</dbReference>